<organism evidence="2 3">
    <name type="scientific">Marinobacter salarius</name>
    <dbReference type="NCBI Taxonomy" id="1420917"/>
    <lineage>
        <taxon>Bacteria</taxon>
        <taxon>Pseudomonadati</taxon>
        <taxon>Pseudomonadota</taxon>
        <taxon>Gammaproteobacteria</taxon>
        <taxon>Pseudomonadales</taxon>
        <taxon>Marinobacteraceae</taxon>
        <taxon>Marinobacter</taxon>
    </lineage>
</organism>
<dbReference type="RefSeq" id="WP_085681883.1">
    <property type="nucleotide sequence ID" value="NZ_CP020931.1"/>
</dbReference>
<proteinExistence type="predicted"/>
<dbReference type="GeneID" id="77257940"/>
<name>A0A1W6KF44_9GAMM</name>
<dbReference type="EMBL" id="CP020931">
    <property type="protein sequence ID" value="ARM86046.1"/>
    <property type="molecule type" value="Genomic_DNA"/>
</dbReference>
<keyword evidence="1" id="KW-0812">Transmembrane</keyword>
<reference evidence="2 3" key="1">
    <citation type="submission" date="2017-04" db="EMBL/GenBank/DDBJ databases">
        <title>Genome Sequence of Marinobacter salarius strain SMR5 Isolated from a culture of the Diatom Skeletonema marinoi.</title>
        <authorList>
            <person name="Topel M."/>
            <person name="Pinder M.I.M."/>
            <person name="Johansson O.N."/>
            <person name="Kourtchenko O."/>
            <person name="Godhe A."/>
            <person name="Clarke A.K."/>
        </authorList>
    </citation>
    <scope>NUCLEOTIDE SEQUENCE [LARGE SCALE GENOMIC DNA]</scope>
    <source>
        <strain evidence="2 3">SMR5</strain>
    </source>
</reference>
<feature type="transmembrane region" description="Helical" evidence="1">
    <location>
        <begin position="99"/>
        <end position="118"/>
    </location>
</feature>
<keyword evidence="1" id="KW-1133">Transmembrane helix</keyword>
<sequence>MTNRQQRFLVAFGLVFALLLTTIASDNIFATRVSVWGFIILVGLLSLSKENWIRPDKALETSKFARCWLVVSLVVQMVLAVQSLRGGLDLSGFISSNPGMLFLVLFLPMYGAVIVSVLERFRELG</sequence>
<evidence type="ECO:0000313" key="2">
    <source>
        <dbReference type="EMBL" id="ARM86046.1"/>
    </source>
</evidence>
<keyword evidence="1" id="KW-0472">Membrane</keyword>
<dbReference type="Proteomes" id="UP000193100">
    <property type="component" value="Chromosome"/>
</dbReference>
<evidence type="ECO:0000256" key="1">
    <source>
        <dbReference type="SAM" id="Phobius"/>
    </source>
</evidence>
<gene>
    <name evidence="2" type="ORF">MARSALSMR5_04026</name>
</gene>
<accession>A0A1W6KF44</accession>
<feature type="transmembrane region" description="Helical" evidence="1">
    <location>
        <begin position="64"/>
        <end position="84"/>
    </location>
</feature>
<dbReference type="AlphaFoldDB" id="A0A1W6KF44"/>
<feature type="transmembrane region" description="Helical" evidence="1">
    <location>
        <begin position="34"/>
        <end position="52"/>
    </location>
</feature>
<evidence type="ECO:0000313" key="3">
    <source>
        <dbReference type="Proteomes" id="UP000193100"/>
    </source>
</evidence>
<protein>
    <submittedName>
        <fullName evidence="2">Uncharacterized protein</fullName>
    </submittedName>
</protein>